<protein>
    <recommendedName>
        <fullName evidence="4">MPN domain-containing protein</fullName>
    </recommendedName>
</protein>
<reference evidence="5" key="1">
    <citation type="submission" date="2021-01" db="EMBL/GenBank/DDBJ databases">
        <authorList>
            <person name="Corre E."/>
            <person name="Pelletier E."/>
            <person name="Niang G."/>
            <person name="Scheremetjew M."/>
            <person name="Finn R."/>
            <person name="Kale V."/>
            <person name="Holt S."/>
            <person name="Cochrane G."/>
            <person name="Meng A."/>
            <person name="Brown T."/>
            <person name="Cohen L."/>
        </authorList>
    </citation>
    <scope>NUCLEOTIDE SEQUENCE</scope>
</reference>
<dbReference type="GO" id="GO:0008237">
    <property type="term" value="F:metallopeptidase activity"/>
    <property type="evidence" value="ECO:0007669"/>
    <property type="project" value="InterPro"/>
</dbReference>
<dbReference type="InterPro" id="IPR050242">
    <property type="entry name" value="JAMM_MPN+_peptidase_M67A"/>
</dbReference>
<dbReference type="InterPro" id="IPR045810">
    <property type="entry name" value="eIF3h_C"/>
</dbReference>
<evidence type="ECO:0000259" key="4">
    <source>
        <dbReference type="PROSITE" id="PS50249"/>
    </source>
</evidence>
<gene>
    <name evidence="5" type="ORF">NSCI0253_LOCUS29021</name>
</gene>
<dbReference type="InterPro" id="IPR000555">
    <property type="entry name" value="JAMM/MPN+_dom"/>
</dbReference>
<dbReference type="EMBL" id="HBFQ01040934">
    <property type="protein sequence ID" value="CAD8854669.1"/>
    <property type="molecule type" value="Transcribed_RNA"/>
</dbReference>
<name>A0A7S1FBC1_NOCSC</name>
<dbReference type="InterPro" id="IPR027524">
    <property type="entry name" value="eIF3h"/>
</dbReference>
<keyword evidence="2" id="KW-0396">Initiation factor</keyword>
<sequence length="325" mass="36938">MAQAIFVWPRAPSREMAHREGAGDAEFKRIDIDALVMLQIMKHCKQHVPYQVTGVLLGLDIEDTLQVTHSFGHIQKGEEVRVNDEESEVYSYDMLRKLRDVNVDSNTIGWYQTTHLGQFLNDQMIECQYQYQLSIPKSILLVYDPLQSVIGKPAFKAVQLTADFMSKQTAARELGQSATDFTSGDMFKEIPIAIHSPAIIEAFLVDWALADPISTTTQLETLDVENQHFLERNVQLLIGSLDELMNEQRKLRDFEVQAARNQGQQPDRNRRDGRFRQVAAPRQLDTMILSQQIQQYCKQINNFAGDSFGKIYLLSNKPSGSASAK</sequence>
<dbReference type="PROSITE" id="PS50249">
    <property type="entry name" value="MPN"/>
    <property type="match status" value="1"/>
</dbReference>
<dbReference type="AlphaFoldDB" id="A0A7S1FBC1"/>
<dbReference type="PANTHER" id="PTHR10410">
    <property type="entry name" value="EUKARYOTIC TRANSLATION INITIATION FACTOR 3 -RELATED"/>
    <property type="match status" value="1"/>
</dbReference>
<evidence type="ECO:0000256" key="2">
    <source>
        <dbReference type="ARBA" id="ARBA00022540"/>
    </source>
</evidence>
<evidence type="ECO:0000256" key="1">
    <source>
        <dbReference type="ARBA" id="ARBA00022490"/>
    </source>
</evidence>
<dbReference type="GO" id="GO:0005852">
    <property type="term" value="C:eukaryotic translation initiation factor 3 complex"/>
    <property type="evidence" value="ECO:0007669"/>
    <property type="project" value="InterPro"/>
</dbReference>
<keyword evidence="1" id="KW-0963">Cytoplasm</keyword>
<organism evidence="5">
    <name type="scientific">Noctiluca scintillans</name>
    <name type="common">Sea sparkle</name>
    <name type="synonym">Red tide dinoflagellate</name>
    <dbReference type="NCBI Taxonomy" id="2966"/>
    <lineage>
        <taxon>Eukaryota</taxon>
        <taxon>Sar</taxon>
        <taxon>Alveolata</taxon>
        <taxon>Dinophyceae</taxon>
        <taxon>Noctilucales</taxon>
        <taxon>Noctilucaceae</taxon>
        <taxon>Noctiluca</taxon>
    </lineage>
</organism>
<feature type="domain" description="MPN" evidence="4">
    <location>
        <begin position="30"/>
        <end position="164"/>
    </location>
</feature>
<dbReference type="InterPro" id="IPR037518">
    <property type="entry name" value="MPN"/>
</dbReference>
<dbReference type="SMART" id="SM00232">
    <property type="entry name" value="JAB_MPN"/>
    <property type="match status" value="1"/>
</dbReference>
<proteinExistence type="predicted"/>
<keyword evidence="3" id="KW-0648">Protein biosynthesis</keyword>
<evidence type="ECO:0000256" key="3">
    <source>
        <dbReference type="ARBA" id="ARBA00022917"/>
    </source>
</evidence>
<evidence type="ECO:0000313" key="5">
    <source>
        <dbReference type="EMBL" id="CAD8854669.1"/>
    </source>
</evidence>
<dbReference type="Pfam" id="PF19445">
    <property type="entry name" value="eIF3h_C"/>
    <property type="match status" value="1"/>
</dbReference>
<dbReference type="Pfam" id="PF01398">
    <property type="entry name" value="JAB"/>
    <property type="match status" value="1"/>
</dbReference>
<accession>A0A7S1FBC1</accession>
<dbReference type="CDD" id="cd08065">
    <property type="entry name" value="MPN_eIF3h"/>
    <property type="match status" value="1"/>
</dbReference>
<dbReference type="GO" id="GO:0003743">
    <property type="term" value="F:translation initiation factor activity"/>
    <property type="evidence" value="ECO:0007669"/>
    <property type="project" value="UniProtKB-KW"/>
</dbReference>
<dbReference type="Gene3D" id="3.40.140.10">
    <property type="entry name" value="Cytidine Deaminase, domain 2"/>
    <property type="match status" value="1"/>
</dbReference>